<comment type="caution">
    <text evidence="2">The sequence shown here is derived from an EMBL/GenBank/DDBJ whole genome shotgun (WGS) entry which is preliminary data.</text>
</comment>
<dbReference type="PROSITE" id="PS50995">
    <property type="entry name" value="HTH_MARR_2"/>
    <property type="match status" value="1"/>
</dbReference>
<dbReference type="EMBL" id="JAHBCL010000033">
    <property type="protein sequence ID" value="MBS7528189.1"/>
    <property type="molecule type" value="Genomic_DNA"/>
</dbReference>
<keyword evidence="3" id="KW-1185">Reference proteome</keyword>
<reference evidence="2 3" key="1">
    <citation type="submission" date="2021-05" db="EMBL/GenBank/DDBJ databases">
        <title>Fusibacter ferrireducens sp. nov., an anaerobic, sulfur- and Fe-reducing bacterium isolated from the mangrove sediment.</title>
        <authorList>
            <person name="Qiu D."/>
        </authorList>
    </citation>
    <scope>NUCLEOTIDE SEQUENCE [LARGE SCALE GENOMIC DNA]</scope>
    <source>
        <strain evidence="2 3">DSM 12116</strain>
    </source>
</reference>
<gene>
    <name evidence="2" type="ORF">KHM83_15990</name>
</gene>
<dbReference type="SMART" id="SM00347">
    <property type="entry name" value="HTH_MARR"/>
    <property type="match status" value="1"/>
</dbReference>
<accession>A0ABS5PSP3</accession>
<dbReference type="RefSeq" id="WP_213238049.1">
    <property type="nucleotide sequence ID" value="NZ_JAHBCL010000033.1"/>
</dbReference>
<dbReference type="InterPro" id="IPR000835">
    <property type="entry name" value="HTH_MarR-typ"/>
</dbReference>
<protein>
    <submittedName>
        <fullName evidence="2">Winged helix DNA-binding protein</fullName>
    </submittedName>
</protein>
<evidence type="ECO:0000313" key="3">
    <source>
        <dbReference type="Proteomes" id="UP000746471"/>
    </source>
</evidence>
<dbReference type="Proteomes" id="UP000746471">
    <property type="component" value="Unassembled WGS sequence"/>
</dbReference>
<dbReference type="InterPro" id="IPR036388">
    <property type="entry name" value="WH-like_DNA-bd_sf"/>
</dbReference>
<name>A0ABS5PSP3_9FIRM</name>
<feature type="domain" description="HTH marR-type" evidence="1">
    <location>
        <begin position="1"/>
        <end position="143"/>
    </location>
</feature>
<dbReference type="Gene3D" id="1.10.10.10">
    <property type="entry name" value="Winged helix-like DNA-binding domain superfamily/Winged helix DNA-binding domain"/>
    <property type="match status" value="1"/>
</dbReference>
<keyword evidence="2" id="KW-0238">DNA-binding</keyword>
<dbReference type="SUPFAM" id="SSF46785">
    <property type="entry name" value="Winged helix' DNA-binding domain"/>
    <property type="match status" value="1"/>
</dbReference>
<organism evidence="2 3">
    <name type="scientific">Fusibacter paucivorans</name>
    <dbReference type="NCBI Taxonomy" id="76009"/>
    <lineage>
        <taxon>Bacteria</taxon>
        <taxon>Bacillati</taxon>
        <taxon>Bacillota</taxon>
        <taxon>Clostridia</taxon>
        <taxon>Eubacteriales</taxon>
        <taxon>Eubacteriales Family XII. Incertae Sedis</taxon>
        <taxon>Fusibacter</taxon>
    </lineage>
</organism>
<evidence type="ECO:0000259" key="1">
    <source>
        <dbReference type="PROSITE" id="PS50995"/>
    </source>
</evidence>
<dbReference type="InterPro" id="IPR036390">
    <property type="entry name" value="WH_DNA-bd_sf"/>
</dbReference>
<evidence type="ECO:0000313" key="2">
    <source>
        <dbReference type="EMBL" id="MBS7528189.1"/>
    </source>
</evidence>
<dbReference type="GO" id="GO:0003677">
    <property type="term" value="F:DNA binding"/>
    <property type="evidence" value="ECO:0007669"/>
    <property type="project" value="UniProtKB-KW"/>
</dbReference>
<sequence>MKFPNEKLTKKAYIYGAIFSLSNQLQLLGDRREELITTKQWFLLANVALFDDFELMLKDISKIVGTSSQNTKKIVNILVDKEYMIVKKEETDGRVLRIALTDNGKKYYEMRAEKEFQYLEALFDGLNDEAISSLYDGLRQFSQVIRRNKE</sequence>
<proteinExistence type="predicted"/>